<evidence type="ECO:0000313" key="1">
    <source>
        <dbReference type="EMBL" id="MFD0916463.1"/>
    </source>
</evidence>
<dbReference type="Proteomes" id="UP001597101">
    <property type="component" value="Unassembled WGS sequence"/>
</dbReference>
<organism evidence="1 2">
    <name type="scientific">Pseudahrensia aquimaris</name>
    <dbReference type="NCBI Taxonomy" id="744461"/>
    <lineage>
        <taxon>Bacteria</taxon>
        <taxon>Pseudomonadati</taxon>
        <taxon>Pseudomonadota</taxon>
        <taxon>Alphaproteobacteria</taxon>
        <taxon>Hyphomicrobiales</taxon>
        <taxon>Ahrensiaceae</taxon>
        <taxon>Pseudahrensia</taxon>
    </lineage>
</organism>
<dbReference type="InterPro" id="IPR029063">
    <property type="entry name" value="SAM-dependent_MTases_sf"/>
</dbReference>
<keyword evidence="2" id="KW-1185">Reference proteome</keyword>
<gene>
    <name evidence="1" type="ORF">ACFQ14_08595</name>
</gene>
<protein>
    <recommendedName>
        <fullName evidence="3">SAM-dependent methyltransferase</fullName>
    </recommendedName>
</protein>
<reference evidence="2" key="1">
    <citation type="journal article" date="2019" name="Int. J. Syst. Evol. Microbiol.">
        <title>The Global Catalogue of Microorganisms (GCM) 10K type strain sequencing project: providing services to taxonomists for standard genome sequencing and annotation.</title>
        <authorList>
            <consortium name="The Broad Institute Genomics Platform"/>
            <consortium name="The Broad Institute Genome Sequencing Center for Infectious Disease"/>
            <person name="Wu L."/>
            <person name="Ma J."/>
        </authorList>
    </citation>
    <scope>NUCLEOTIDE SEQUENCE [LARGE SCALE GENOMIC DNA]</scope>
    <source>
        <strain evidence="2">CCUG 60023</strain>
    </source>
</reference>
<accession>A0ABW3FFH1</accession>
<dbReference type="SUPFAM" id="SSF53335">
    <property type="entry name" value="S-adenosyl-L-methionine-dependent methyltransferases"/>
    <property type="match status" value="1"/>
</dbReference>
<dbReference type="RefSeq" id="WP_377212326.1">
    <property type="nucleotide sequence ID" value="NZ_JBHTJV010000006.1"/>
</dbReference>
<comment type="caution">
    <text evidence="1">The sequence shown here is derived from an EMBL/GenBank/DDBJ whole genome shotgun (WGS) entry which is preliminary data.</text>
</comment>
<dbReference type="EMBL" id="JBHTJV010000006">
    <property type="protein sequence ID" value="MFD0916463.1"/>
    <property type="molecule type" value="Genomic_DNA"/>
</dbReference>
<name>A0ABW3FFH1_9HYPH</name>
<proteinExistence type="predicted"/>
<evidence type="ECO:0000313" key="2">
    <source>
        <dbReference type="Proteomes" id="UP001597101"/>
    </source>
</evidence>
<sequence>MSDPLKPQERNWLQDIVFKANEIRAISSQETGGNDKSYVKASYEDHWGEQISSIKDKIDCGESLEHIVSHMRQPQHLRNGYNRVGGNLAANLMKEFTGQHGDAGPLTRLGVSESRYIPMNNFDPIIALKEMASSFSNIVELGAGPGWNLFNIATFLGNAVSDKRLFGLEYSDAGLAVMKMLSEHGNLPLSTSFFDYTAPDLSMIPDDGPTLFFSHLSIEQVEDIDGSLYEQMAQRQHPVKLVHCEPIGWQRIPTFAKARQEDERSIFQAMITQRLNSLTDENAVVLNAAINSWRVKYNRNALLLIREFEKRKVLKVVRCHYDFTHSTNDNPANPSTYIEIDFPSRFPMPAQ</sequence>
<evidence type="ECO:0008006" key="3">
    <source>
        <dbReference type="Google" id="ProtNLM"/>
    </source>
</evidence>